<dbReference type="InterPro" id="IPR003010">
    <property type="entry name" value="C-N_Hydrolase"/>
</dbReference>
<dbReference type="GO" id="GO:0033388">
    <property type="term" value="P:putrescine biosynthetic process from arginine"/>
    <property type="evidence" value="ECO:0007669"/>
    <property type="project" value="TreeGrafter"/>
</dbReference>
<proteinExistence type="predicted"/>
<comment type="caution">
    <text evidence="3">The sequence shown here is derived from an EMBL/GenBank/DDBJ whole genome shotgun (WGS) entry which is preliminary data.</text>
</comment>
<sequence>MKIAVAQIKTKLGEIKDNVEKCIHFSEKAKEKGAELIVFPELSLTGYNLQDSTFEVALTPESKELIPLLELSREISIVVGLIEESPGHIFYNSAFYIEGGKVKHVHRKLYLPTYGMFDEGRFTGHGEEVRAFNSKLGKTSILICEDLWHFSTVYLSFIQGTEYLIALSSSPGRGYRERGMFGNAEVWLNMGEFYSRLTGSYFIYSNRVGVEDGFVFSGKSFVCDPYGKVVAQAGSFNEELLIVEVEPTLIRSARINLPLLRDERPLTTLKNLRRIVDER</sequence>
<keyword evidence="4" id="KW-1185">Reference proteome</keyword>
<evidence type="ECO:0000313" key="3">
    <source>
        <dbReference type="EMBL" id="RKQ63706.1"/>
    </source>
</evidence>
<evidence type="ECO:0000259" key="2">
    <source>
        <dbReference type="PROSITE" id="PS50263"/>
    </source>
</evidence>
<accession>A0A420W8R3</accession>
<keyword evidence="1 3" id="KW-0378">Hydrolase</keyword>
<evidence type="ECO:0000256" key="1">
    <source>
        <dbReference type="ARBA" id="ARBA00022801"/>
    </source>
</evidence>
<dbReference type="InterPro" id="IPR036526">
    <property type="entry name" value="C-N_Hydrolase_sf"/>
</dbReference>
<dbReference type="AlphaFoldDB" id="A0A420W8R3"/>
<dbReference type="SUPFAM" id="SSF56317">
    <property type="entry name" value="Carbon-nitrogen hydrolase"/>
    <property type="match status" value="1"/>
</dbReference>
<dbReference type="PROSITE" id="PS50263">
    <property type="entry name" value="CN_HYDROLASE"/>
    <property type="match status" value="1"/>
</dbReference>
<feature type="domain" description="CN hydrolase" evidence="2">
    <location>
        <begin position="1"/>
        <end position="247"/>
    </location>
</feature>
<name>A0A420W8R3_9BACT</name>
<dbReference type="GO" id="GO:0050126">
    <property type="term" value="F:N-carbamoylputrescine amidase activity"/>
    <property type="evidence" value="ECO:0007669"/>
    <property type="project" value="TreeGrafter"/>
</dbReference>
<reference evidence="3 4" key="1">
    <citation type="submission" date="2018-10" db="EMBL/GenBank/DDBJ databases">
        <title>Genomic Encyclopedia of Type Strains, Phase IV (KMG-IV): sequencing the most valuable type-strain genomes for metagenomic binning, comparative biology and taxonomic classification.</title>
        <authorList>
            <person name="Goeker M."/>
        </authorList>
    </citation>
    <scope>NUCLEOTIDE SEQUENCE [LARGE SCALE GENOMIC DNA]</scope>
    <source>
        <strain evidence="3 4">DSM 15521</strain>
    </source>
</reference>
<evidence type="ECO:0000313" key="4">
    <source>
        <dbReference type="Proteomes" id="UP000280881"/>
    </source>
</evidence>
<gene>
    <name evidence="3" type="ORF">C7457_0586</name>
</gene>
<dbReference type="EMBL" id="RBIE01000001">
    <property type="protein sequence ID" value="RKQ63706.1"/>
    <property type="molecule type" value="Genomic_DNA"/>
</dbReference>
<organism evidence="3 4">
    <name type="scientific">Thermovibrio guaymasensis</name>
    <dbReference type="NCBI Taxonomy" id="240167"/>
    <lineage>
        <taxon>Bacteria</taxon>
        <taxon>Pseudomonadati</taxon>
        <taxon>Aquificota</taxon>
        <taxon>Aquificia</taxon>
        <taxon>Desulfurobacteriales</taxon>
        <taxon>Desulfurobacteriaceae</taxon>
        <taxon>Thermovibrio</taxon>
    </lineage>
</organism>
<dbReference type="Gene3D" id="3.60.110.10">
    <property type="entry name" value="Carbon-nitrogen hydrolase"/>
    <property type="match status" value="1"/>
</dbReference>
<dbReference type="PANTHER" id="PTHR43674:SF2">
    <property type="entry name" value="BETA-UREIDOPROPIONASE"/>
    <property type="match status" value="1"/>
</dbReference>
<dbReference type="RefSeq" id="WP_121169944.1">
    <property type="nucleotide sequence ID" value="NZ_RBIE01000001.1"/>
</dbReference>
<dbReference type="OrthoDB" id="9811121at2"/>
<dbReference type="PANTHER" id="PTHR43674">
    <property type="entry name" value="NITRILASE C965.09-RELATED"/>
    <property type="match status" value="1"/>
</dbReference>
<dbReference type="CDD" id="cd07586">
    <property type="entry name" value="nitrilase_8"/>
    <property type="match status" value="1"/>
</dbReference>
<dbReference type="Pfam" id="PF00795">
    <property type="entry name" value="CN_hydrolase"/>
    <property type="match status" value="1"/>
</dbReference>
<dbReference type="InterPro" id="IPR050345">
    <property type="entry name" value="Aliph_Amidase/BUP"/>
</dbReference>
<protein>
    <submittedName>
        <fullName evidence="3">Putative amidohydrolase</fullName>
    </submittedName>
</protein>
<dbReference type="Proteomes" id="UP000280881">
    <property type="component" value="Unassembled WGS sequence"/>
</dbReference>